<keyword evidence="9" id="KW-1185">Reference proteome</keyword>
<dbReference type="GeneID" id="117352663"/>
<dbReference type="InterPro" id="IPR018902">
    <property type="entry name" value="CMI2A-C-like_dom"/>
</dbReference>
<organism evidence="9 10">
    <name type="scientific">Geotrypetes seraphini</name>
    <name type="common">Gaboon caecilian</name>
    <name type="synonym">Caecilia seraphini</name>
    <dbReference type="NCBI Taxonomy" id="260995"/>
    <lineage>
        <taxon>Eukaryota</taxon>
        <taxon>Metazoa</taxon>
        <taxon>Chordata</taxon>
        <taxon>Craniata</taxon>
        <taxon>Vertebrata</taxon>
        <taxon>Euteleostomi</taxon>
        <taxon>Amphibia</taxon>
        <taxon>Gymnophiona</taxon>
        <taxon>Geotrypetes</taxon>
    </lineage>
</organism>
<keyword evidence="2" id="KW-0963">Cytoplasm</keyword>
<dbReference type="RefSeq" id="XP_033785134.1">
    <property type="nucleotide sequence ID" value="XM_033929243.1"/>
</dbReference>
<dbReference type="AlphaFoldDB" id="A0A6P8PMG1"/>
<keyword evidence="4" id="KW-0966">Cell projection</keyword>
<dbReference type="GO" id="GO:0005930">
    <property type="term" value="C:axoneme"/>
    <property type="evidence" value="ECO:0007669"/>
    <property type="project" value="UniProtKB-SubCell"/>
</dbReference>
<evidence type="ECO:0000313" key="9">
    <source>
        <dbReference type="Proteomes" id="UP000515159"/>
    </source>
</evidence>
<name>A0A6P8PMG1_GEOSA</name>
<dbReference type="PANTHER" id="PTHR22146:SF8">
    <property type="entry name" value="PROTEIN FAM166B"/>
    <property type="match status" value="1"/>
</dbReference>
<evidence type="ECO:0000313" key="10">
    <source>
        <dbReference type="RefSeq" id="XP_033785134.1"/>
    </source>
</evidence>
<feature type="domain" description="Ciliary microtubule inner protein 2A-C-like" evidence="8">
    <location>
        <begin position="99"/>
        <end position="132"/>
    </location>
</feature>
<keyword evidence="3" id="KW-0206">Cytoskeleton</keyword>
<dbReference type="GO" id="GO:0015630">
    <property type="term" value="C:microtubule cytoskeleton"/>
    <property type="evidence" value="ECO:0007669"/>
    <property type="project" value="UniProtKB-ARBA"/>
</dbReference>
<proteinExistence type="inferred from homology"/>
<dbReference type="FunCoup" id="A0A6P8PMG1">
    <property type="interactions" value="21"/>
</dbReference>
<sequence>MPVQGGSKFTPTSPLLTPEPHYIPGYGGFCPQLKYHMGKSYGKLTSKLLTNPDIPHSPQLVLQNIHNPVPEEETAEPLTEMSKGWRRQWREELFTGSRIPGYTGFIPRSQHHFAKTYAQITQDALNDFLNQQNNLGYQAEELARLRSLQAANAQDDIENERKLLTAKYRTQLPPLVQGPPSYSAFRDDDSPYSMEDNNPHKYFMSGFTGYIPRARFLIGTGYPVTTNRALVEFGQKLQKKNKDSSMAYEAGKQHQSLPDIFSIYHSKLGLLPKYTGYIPGYKFKYGKTYGNLTRNVLGLSKAQKEVAASM</sequence>
<evidence type="ECO:0000256" key="4">
    <source>
        <dbReference type="ARBA" id="ARBA00023273"/>
    </source>
</evidence>
<evidence type="ECO:0000256" key="3">
    <source>
        <dbReference type="ARBA" id="ARBA00023212"/>
    </source>
</evidence>
<dbReference type="KEGG" id="gsh:117352663"/>
<gene>
    <name evidence="10" type="primary">FAM166B</name>
</gene>
<comment type="subcellular location">
    <subcellularLocation>
        <location evidence="1">Cytoplasm</location>
        <location evidence="1">Cytoskeleton</location>
        <location evidence="1">Cilium axoneme</location>
    </subcellularLocation>
</comment>
<evidence type="ECO:0000256" key="1">
    <source>
        <dbReference type="ARBA" id="ARBA00004430"/>
    </source>
</evidence>
<evidence type="ECO:0000256" key="7">
    <source>
        <dbReference type="ARBA" id="ARBA00041163"/>
    </source>
</evidence>
<dbReference type="PANTHER" id="PTHR22146">
    <property type="entry name" value="CAT EYE SYNDROME CRITICAL REGION PROTEIN 6"/>
    <property type="match status" value="1"/>
</dbReference>
<evidence type="ECO:0000259" key="8">
    <source>
        <dbReference type="Pfam" id="PF10629"/>
    </source>
</evidence>
<comment type="function">
    <text evidence="5">Microtubule inner protein (MIP) part of the dynein-decorated doublet microtubules (DMTs) in cilia axoneme, which is required for motile cilia beating.</text>
</comment>
<comment type="similarity">
    <text evidence="6">Belongs to the CIMIP2 family.</text>
</comment>
<evidence type="ECO:0000256" key="5">
    <source>
        <dbReference type="ARBA" id="ARBA00035003"/>
    </source>
</evidence>
<dbReference type="Pfam" id="PF10629">
    <property type="entry name" value="CMI2B-like"/>
    <property type="match status" value="3"/>
</dbReference>
<feature type="domain" description="Ciliary microtubule inner protein 2A-C-like" evidence="8">
    <location>
        <begin position="269"/>
        <end position="297"/>
    </location>
</feature>
<accession>A0A6P8PMG1</accession>
<dbReference type="OrthoDB" id="2019884at2759"/>
<evidence type="ECO:0000256" key="6">
    <source>
        <dbReference type="ARBA" id="ARBA00035661"/>
    </source>
</evidence>
<dbReference type="InParanoid" id="A0A6P8PMG1"/>
<evidence type="ECO:0000256" key="2">
    <source>
        <dbReference type="ARBA" id="ARBA00022490"/>
    </source>
</evidence>
<dbReference type="CTD" id="730112"/>
<reference evidence="10" key="1">
    <citation type="submission" date="2025-08" db="UniProtKB">
        <authorList>
            <consortium name="RefSeq"/>
        </authorList>
    </citation>
    <scope>IDENTIFICATION</scope>
</reference>
<feature type="domain" description="Ciliary microtubule inner protein 2A-C-like" evidence="8">
    <location>
        <begin position="19"/>
        <end position="51"/>
    </location>
</feature>
<dbReference type="Proteomes" id="UP000515159">
    <property type="component" value="Chromosome 1"/>
</dbReference>
<protein>
    <recommendedName>
        <fullName evidence="7">Ciliary microtubule inner protein 2B</fullName>
    </recommendedName>
</protein>